<keyword evidence="2" id="KW-1185">Reference proteome</keyword>
<reference evidence="1 2" key="1">
    <citation type="submission" date="2018-06" db="EMBL/GenBank/DDBJ databases">
        <title>Genomic Encyclopedia of Archaeal and Bacterial Type Strains, Phase II (KMG-II): from individual species to whole genera.</title>
        <authorList>
            <person name="Goeker M."/>
        </authorList>
    </citation>
    <scope>NUCLEOTIDE SEQUENCE [LARGE SCALE GENOMIC DNA]</scope>
    <source>
        <strain evidence="1 2">DSM 25663</strain>
    </source>
</reference>
<evidence type="ECO:0000313" key="1">
    <source>
        <dbReference type="EMBL" id="RAR72632.1"/>
    </source>
</evidence>
<dbReference type="Proteomes" id="UP000248840">
    <property type="component" value="Unassembled WGS sequence"/>
</dbReference>
<proteinExistence type="predicted"/>
<accession>A0A328YKM1</accession>
<name>A0A328YKM1_9FLAO</name>
<dbReference type="EMBL" id="QLSZ01000005">
    <property type="protein sequence ID" value="RAR72632.1"/>
    <property type="molecule type" value="Genomic_DNA"/>
</dbReference>
<comment type="caution">
    <text evidence="1">The sequence shown here is derived from an EMBL/GenBank/DDBJ whole genome shotgun (WGS) entry which is preliminary data.</text>
</comment>
<protein>
    <submittedName>
        <fullName evidence="1">Uncharacterized protein</fullName>
    </submittedName>
</protein>
<gene>
    <name evidence="1" type="ORF">CLV55_105203</name>
</gene>
<evidence type="ECO:0000313" key="2">
    <source>
        <dbReference type="Proteomes" id="UP000248840"/>
    </source>
</evidence>
<sequence length="51" mass="6094">MELYGVSKIKKTKIDRTIFYEDNKTYPIKEQKKDSIFCLSNKNLLIIKLIQ</sequence>
<organism evidence="1 2">
    <name type="scientific">Flavobacterium aciduliphilum</name>
    <dbReference type="NCBI Taxonomy" id="1101402"/>
    <lineage>
        <taxon>Bacteria</taxon>
        <taxon>Pseudomonadati</taxon>
        <taxon>Bacteroidota</taxon>
        <taxon>Flavobacteriia</taxon>
        <taxon>Flavobacteriales</taxon>
        <taxon>Flavobacteriaceae</taxon>
        <taxon>Flavobacterium</taxon>
    </lineage>
</organism>
<dbReference type="AlphaFoldDB" id="A0A328YKM1"/>